<dbReference type="AlphaFoldDB" id="A0A381U0D7"/>
<evidence type="ECO:0000313" key="11">
    <source>
        <dbReference type="EMBL" id="SVA21138.1"/>
    </source>
</evidence>
<feature type="transmembrane region" description="Helical" evidence="10">
    <location>
        <begin position="47"/>
        <end position="69"/>
    </location>
</feature>
<sequence length="205" mass="21632">MLALSYVLGATPSSYWISRLVRGIDLREHGSGNLGATNVFRIVGPGWAAPVMLVDVAKGFVPVCFFPGLIDATFGWTLAFGGAAIVGHIFSFWVGFKGGKGVATSAGVLLALAPWAVLGCFVVWCILTFPTGYVALGSIGAAVSLPIFVSLTPDQGGEGLIWFSLALAVFVTWAHRSNLKRILAGTESRFRWSGDAKAEDHSEVA</sequence>
<dbReference type="PANTHER" id="PTHR30309">
    <property type="entry name" value="INNER MEMBRANE PROTEIN YGIH"/>
    <property type="match status" value="1"/>
</dbReference>
<keyword evidence="3" id="KW-0808">Transferase</keyword>
<evidence type="ECO:0000256" key="3">
    <source>
        <dbReference type="ARBA" id="ARBA00022679"/>
    </source>
</evidence>
<evidence type="ECO:0000256" key="7">
    <source>
        <dbReference type="ARBA" id="ARBA00023136"/>
    </source>
</evidence>
<dbReference type="GO" id="GO:0043772">
    <property type="term" value="F:acyl-phosphate glycerol-3-phosphate acyltransferase activity"/>
    <property type="evidence" value="ECO:0007669"/>
    <property type="project" value="InterPro"/>
</dbReference>
<keyword evidence="8" id="KW-0594">Phospholipid biosynthesis</keyword>
<feature type="transmembrane region" description="Helical" evidence="10">
    <location>
        <begin position="76"/>
        <end position="96"/>
    </location>
</feature>
<dbReference type="PANTHER" id="PTHR30309:SF0">
    <property type="entry name" value="GLYCEROL-3-PHOSPHATE ACYLTRANSFERASE-RELATED"/>
    <property type="match status" value="1"/>
</dbReference>
<dbReference type="EMBL" id="UINC01005408">
    <property type="protein sequence ID" value="SVA21138.1"/>
    <property type="molecule type" value="Genomic_DNA"/>
</dbReference>
<keyword evidence="2" id="KW-0444">Lipid biosynthesis</keyword>
<feature type="transmembrane region" description="Helical" evidence="10">
    <location>
        <begin position="102"/>
        <end position="126"/>
    </location>
</feature>
<protein>
    <submittedName>
        <fullName evidence="11">Uncharacterized protein</fullName>
    </submittedName>
</protein>
<evidence type="ECO:0000256" key="5">
    <source>
        <dbReference type="ARBA" id="ARBA00022989"/>
    </source>
</evidence>
<dbReference type="HAMAP" id="MF_01043">
    <property type="entry name" value="PlsY"/>
    <property type="match status" value="1"/>
</dbReference>
<evidence type="ECO:0000256" key="4">
    <source>
        <dbReference type="ARBA" id="ARBA00022692"/>
    </source>
</evidence>
<keyword evidence="4 10" id="KW-0812">Transmembrane</keyword>
<dbReference type="InterPro" id="IPR003811">
    <property type="entry name" value="G3P_acylTferase_PlsY"/>
</dbReference>
<evidence type="ECO:0000256" key="8">
    <source>
        <dbReference type="ARBA" id="ARBA00023209"/>
    </source>
</evidence>
<keyword evidence="1" id="KW-1003">Cell membrane</keyword>
<proteinExistence type="inferred from homology"/>
<accession>A0A381U0D7</accession>
<evidence type="ECO:0000256" key="9">
    <source>
        <dbReference type="ARBA" id="ARBA00023264"/>
    </source>
</evidence>
<gene>
    <name evidence="11" type="ORF">METZ01_LOCUS73992</name>
</gene>
<dbReference type="NCBIfam" id="TIGR00023">
    <property type="entry name" value="glycerol-3-phosphate 1-O-acyltransferase PlsY"/>
    <property type="match status" value="1"/>
</dbReference>
<organism evidence="11">
    <name type="scientific">marine metagenome</name>
    <dbReference type="NCBI Taxonomy" id="408172"/>
    <lineage>
        <taxon>unclassified sequences</taxon>
        <taxon>metagenomes</taxon>
        <taxon>ecological metagenomes</taxon>
    </lineage>
</organism>
<keyword evidence="7 10" id="KW-0472">Membrane</keyword>
<keyword evidence="5 10" id="KW-1133">Transmembrane helix</keyword>
<feature type="transmembrane region" description="Helical" evidence="10">
    <location>
        <begin position="133"/>
        <end position="153"/>
    </location>
</feature>
<dbReference type="GO" id="GO:0008654">
    <property type="term" value="P:phospholipid biosynthetic process"/>
    <property type="evidence" value="ECO:0007669"/>
    <property type="project" value="UniProtKB-KW"/>
</dbReference>
<evidence type="ECO:0000256" key="10">
    <source>
        <dbReference type="SAM" id="Phobius"/>
    </source>
</evidence>
<evidence type="ECO:0000256" key="6">
    <source>
        <dbReference type="ARBA" id="ARBA00023098"/>
    </source>
</evidence>
<dbReference type="SMART" id="SM01207">
    <property type="entry name" value="G3P_acyltransf"/>
    <property type="match status" value="1"/>
</dbReference>
<evidence type="ECO:0000256" key="2">
    <source>
        <dbReference type="ARBA" id="ARBA00022516"/>
    </source>
</evidence>
<feature type="transmembrane region" description="Helical" evidence="10">
    <location>
        <begin position="159"/>
        <end position="175"/>
    </location>
</feature>
<keyword evidence="9" id="KW-1208">Phospholipid metabolism</keyword>
<dbReference type="GO" id="GO:0005886">
    <property type="term" value="C:plasma membrane"/>
    <property type="evidence" value="ECO:0007669"/>
    <property type="project" value="InterPro"/>
</dbReference>
<keyword evidence="6" id="KW-0443">Lipid metabolism</keyword>
<dbReference type="Pfam" id="PF02660">
    <property type="entry name" value="G3P_acyltransf"/>
    <property type="match status" value="1"/>
</dbReference>
<evidence type="ECO:0000256" key="1">
    <source>
        <dbReference type="ARBA" id="ARBA00022475"/>
    </source>
</evidence>
<name>A0A381U0D7_9ZZZZ</name>
<reference evidence="11" key="1">
    <citation type="submission" date="2018-05" db="EMBL/GenBank/DDBJ databases">
        <authorList>
            <person name="Lanie J.A."/>
            <person name="Ng W.-L."/>
            <person name="Kazmierczak K.M."/>
            <person name="Andrzejewski T.M."/>
            <person name="Davidsen T.M."/>
            <person name="Wayne K.J."/>
            <person name="Tettelin H."/>
            <person name="Glass J.I."/>
            <person name="Rusch D."/>
            <person name="Podicherti R."/>
            <person name="Tsui H.-C.T."/>
            <person name="Winkler M.E."/>
        </authorList>
    </citation>
    <scope>NUCLEOTIDE SEQUENCE</scope>
</reference>